<reference evidence="9 10" key="1">
    <citation type="journal article" date="2008" name="Nature">
        <title>The genome of Laccaria bicolor provides insights into mycorrhizal symbiosis.</title>
        <authorList>
            <person name="Martin F."/>
            <person name="Aerts A."/>
            <person name="Ahren D."/>
            <person name="Brun A."/>
            <person name="Danchin E.G.J."/>
            <person name="Duchaussoy F."/>
            <person name="Gibon J."/>
            <person name="Kohler A."/>
            <person name="Lindquist E."/>
            <person name="Pereda V."/>
            <person name="Salamov A."/>
            <person name="Shapiro H.J."/>
            <person name="Wuyts J."/>
            <person name="Blaudez D."/>
            <person name="Buee M."/>
            <person name="Brokstein P."/>
            <person name="Canbaeck B."/>
            <person name="Cohen D."/>
            <person name="Courty P.E."/>
            <person name="Coutinho P.M."/>
            <person name="Delaruelle C."/>
            <person name="Detter J.C."/>
            <person name="Deveau A."/>
            <person name="DiFazio S."/>
            <person name="Duplessis S."/>
            <person name="Fraissinet-Tachet L."/>
            <person name="Lucic E."/>
            <person name="Frey-Klett P."/>
            <person name="Fourrey C."/>
            <person name="Feussner I."/>
            <person name="Gay G."/>
            <person name="Grimwood J."/>
            <person name="Hoegger P.J."/>
            <person name="Jain P."/>
            <person name="Kilaru S."/>
            <person name="Labbe J."/>
            <person name="Lin Y.C."/>
            <person name="Legue V."/>
            <person name="Le Tacon F."/>
            <person name="Marmeisse R."/>
            <person name="Melayah D."/>
            <person name="Montanini B."/>
            <person name="Muratet M."/>
            <person name="Nehls U."/>
            <person name="Niculita-Hirzel H."/>
            <person name="Oudot-Le Secq M.P."/>
            <person name="Peter M."/>
            <person name="Quesneville H."/>
            <person name="Rajashekar B."/>
            <person name="Reich M."/>
            <person name="Rouhier N."/>
            <person name="Schmutz J."/>
            <person name="Yin T."/>
            <person name="Chalot M."/>
            <person name="Henrissat B."/>
            <person name="Kuees U."/>
            <person name="Lucas S."/>
            <person name="Van de Peer Y."/>
            <person name="Podila G.K."/>
            <person name="Polle A."/>
            <person name="Pukkila P.J."/>
            <person name="Richardson P.M."/>
            <person name="Rouze P."/>
            <person name="Sanders I.R."/>
            <person name="Stajich J.E."/>
            <person name="Tunlid A."/>
            <person name="Tuskan G."/>
            <person name="Grigoriev I.V."/>
        </authorList>
    </citation>
    <scope>NUCLEOTIDE SEQUENCE [LARGE SCALE GENOMIC DNA]</scope>
    <source>
        <strain evidence="10">S238N-H82 / ATCC MYA-4686</strain>
    </source>
</reference>
<organism evidence="10">
    <name type="scientific">Laccaria bicolor (strain S238N-H82 / ATCC MYA-4686)</name>
    <name type="common">Bicoloured deceiver</name>
    <name type="synonym">Laccaria laccata var. bicolor</name>
    <dbReference type="NCBI Taxonomy" id="486041"/>
    <lineage>
        <taxon>Eukaryota</taxon>
        <taxon>Fungi</taxon>
        <taxon>Dikarya</taxon>
        <taxon>Basidiomycota</taxon>
        <taxon>Agaricomycotina</taxon>
        <taxon>Agaricomycetes</taxon>
        <taxon>Agaricomycetidae</taxon>
        <taxon>Agaricales</taxon>
        <taxon>Agaricineae</taxon>
        <taxon>Hydnangiaceae</taxon>
        <taxon>Laccaria</taxon>
    </lineage>
</organism>
<evidence type="ECO:0000256" key="1">
    <source>
        <dbReference type="ARBA" id="ARBA00022679"/>
    </source>
</evidence>
<evidence type="ECO:0000256" key="8">
    <source>
        <dbReference type="SAM" id="Phobius"/>
    </source>
</evidence>
<feature type="compositionally biased region" description="Polar residues" evidence="7">
    <location>
        <begin position="165"/>
        <end position="177"/>
    </location>
</feature>
<dbReference type="GO" id="GO:0006629">
    <property type="term" value="P:lipid metabolic process"/>
    <property type="evidence" value="ECO:0007669"/>
    <property type="project" value="UniProtKB-KW"/>
</dbReference>
<dbReference type="KEGG" id="lbc:LACBIDRAFT_311701"/>
<dbReference type="GO" id="GO:0016746">
    <property type="term" value="F:acyltransferase activity"/>
    <property type="evidence" value="ECO:0007669"/>
    <property type="project" value="UniProtKB-KW"/>
</dbReference>
<evidence type="ECO:0000313" key="10">
    <source>
        <dbReference type="Proteomes" id="UP000001194"/>
    </source>
</evidence>
<evidence type="ECO:0000256" key="7">
    <source>
        <dbReference type="SAM" id="MobiDB-lite"/>
    </source>
</evidence>
<accession>B0CY28</accession>
<keyword evidence="1" id="KW-0808">Transferase</keyword>
<keyword evidence="6" id="KW-0012">Acyltransferase</keyword>
<dbReference type="RefSeq" id="XP_001877083.1">
    <property type="nucleotide sequence ID" value="XM_001877048.1"/>
</dbReference>
<evidence type="ECO:0000256" key="6">
    <source>
        <dbReference type="ARBA" id="ARBA00023315"/>
    </source>
</evidence>
<dbReference type="AlphaFoldDB" id="B0CY28"/>
<dbReference type="Proteomes" id="UP000001194">
    <property type="component" value="Unassembled WGS sequence"/>
</dbReference>
<feature type="transmembrane region" description="Helical" evidence="8">
    <location>
        <begin position="9"/>
        <end position="26"/>
    </location>
</feature>
<evidence type="ECO:0000313" key="9">
    <source>
        <dbReference type="EMBL" id="EDR12819.1"/>
    </source>
</evidence>
<evidence type="ECO:0000256" key="5">
    <source>
        <dbReference type="ARBA" id="ARBA00023136"/>
    </source>
</evidence>
<sequence length="370" mass="41278">MEKFSAYRVFIKLIFFPPLVLIQFFLGPRDWNSTILNPRLPALPVKCIPSSPRYHWHPQAPIPLLSNVIEHLLTFVIGRTILCIIGLFRIPVLPATRKRTRLSNSPEKWNPRAGDIIVSNWVSWIELVWLAVRFNPLFVLPVPEATPAPSLPSTPISHSPGRRTGTGSANIQQPTNTPSLRIPIRAFRKVSLLQMIRFTGHVPSPDSDSSRLHSLEDIRKSASKPIVVFPECTTSNGRGLLRFADVFRQNVPVNAFRVFVMCVRYDPPTTLAPTLAHSIPSNIMNPLPHLFSLTTSLSPLAISIRLLAPSESPSSPFFIASEVVTGAPQQDQLTECCASLIAHIGKIKQTGMGWEDKVKLLQLHRAKMRS</sequence>
<dbReference type="PANTHER" id="PTHR23063:SF60">
    <property type="entry name" value="LYSOPHOSPHATIDIC ACID:OLEOYL-COA ACYLTRANSFERASE 1"/>
    <property type="match status" value="1"/>
</dbReference>
<dbReference type="PANTHER" id="PTHR23063">
    <property type="entry name" value="PHOSPHOLIPID ACYLTRANSFERASE"/>
    <property type="match status" value="1"/>
</dbReference>
<dbReference type="EMBL" id="DS547094">
    <property type="protein sequence ID" value="EDR12819.1"/>
    <property type="molecule type" value="Genomic_DNA"/>
</dbReference>
<gene>
    <name evidence="9" type="ORF">LACBIDRAFT_311701</name>
</gene>
<keyword evidence="5 8" id="KW-0472">Membrane</keyword>
<evidence type="ECO:0000256" key="4">
    <source>
        <dbReference type="ARBA" id="ARBA00023098"/>
    </source>
</evidence>
<keyword evidence="3 8" id="KW-1133">Transmembrane helix</keyword>
<dbReference type="InParanoid" id="B0CY28"/>
<evidence type="ECO:0000256" key="3">
    <source>
        <dbReference type="ARBA" id="ARBA00022989"/>
    </source>
</evidence>
<feature type="transmembrane region" description="Helical" evidence="8">
    <location>
        <begin position="72"/>
        <end position="92"/>
    </location>
</feature>
<protein>
    <submittedName>
        <fullName evidence="9">Predicted protein</fullName>
    </submittedName>
</protein>
<evidence type="ECO:0000256" key="2">
    <source>
        <dbReference type="ARBA" id="ARBA00022692"/>
    </source>
</evidence>
<keyword evidence="2 8" id="KW-0812">Transmembrane</keyword>
<keyword evidence="4" id="KW-0443">Lipid metabolism</keyword>
<dbReference type="HOGENOM" id="CLU_048121_2_0_1"/>
<dbReference type="STRING" id="486041.B0CY28"/>
<name>B0CY28_LACBS</name>
<feature type="region of interest" description="Disordered" evidence="7">
    <location>
        <begin position="147"/>
        <end position="177"/>
    </location>
</feature>
<dbReference type="GeneID" id="6072298"/>
<keyword evidence="10" id="KW-1185">Reference proteome</keyword>
<dbReference type="OrthoDB" id="272512at2759"/>
<proteinExistence type="predicted"/>